<proteinExistence type="predicted"/>
<keyword evidence="3" id="KW-1185">Reference proteome</keyword>
<feature type="compositionally biased region" description="Low complexity" evidence="1">
    <location>
        <begin position="153"/>
        <end position="163"/>
    </location>
</feature>
<protein>
    <submittedName>
        <fullName evidence="2">Uncharacterized protein</fullName>
    </submittedName>
</protein>
<sequence>MDAKVTGSSPSFMIRRGSAESTQKGGTGRFGVAETFARREPCLDSFRVVVGLQKDNRRVSSRPALGTLGMHHPLIVHLIMGSRIIYYEIMKREKYEDSDERTDSDLAIVKTRRYHFDDEPFIRPLHSIRSGPSRRASPTPQYSPLGPITRLGSPSSSSRRVSPTQGQQDLGRGRPVKSWELIPPSEGWMCKGDDVEVKGVNKEEVEKNEDANGIEEGGRKEEGVEEEEEDPKDPSEEEMLAFPELWMRTLTRITYST</sequence>
<accession>A0ABU6QI98</accession>
<feature type="region of interest" description="Disordered" evidence="1">
    <location>
        <begin position="1"/>
        <end position="28"/>
    </location>
</feature>
<reference evidence="2 3" key="1">
    <citation type="journal article" date="2023" name="Plants (Basel)">
        <title>Bridging the Gap: Combining Genomics and Transcriptomics Approaches to Understand Stylosanthes scabra, an Orphan Legume from the Brazilian Caatinga.</title>
        <authorList>
            <person name="Ferreira-Neto J.R.C."/>
            <person name="da Silva M.D."/>
            <person name="Binneck E."/>
            <person name="de Melo N.F."/>
            <person name="da Silva R.H."/>
            <person name="de Melo A.L.T.M."/>
            <person name="Pandolfi V."/>
            <person name="Bustamante F.O."/>
            <person name="Brasileiro-Vidal A.C."/>
            <person name="Benko-Iseppon A.M."/>
        </authorList>
    </citation>
    <scope>NUCLEOTIDE SEQUENCE [LARGE SCALE GENOMIC DNA]</scope>
    <source>
        <tissue evidence="2">Leaves</tissue>
    </source>
</reference>
<comment type="caution">
    <text evidence="2">The sequence shown here is derived from an EMBL/GenBank/DDBJ whole genome shotgun (WGS) entry which is preliminary data.</text>
</comment>
<feature type="compositionally biased region" description="Acidic residues" evidence="1">
    <location>
        <begin position="223"/>
        <end position="239"/>
    </location>
</feature>
<evidence type="ECO:0000313" key="2">
    <source>
        <dbReference type="EMBL" id="MED6111253.1"/>
    </source>
</evidence>
<dbReference type="Proteomes" id="UP001341840">
    <property type="component" value="Unassembled WGS sequence"/>
</dbReference>
<evidence type="ECO:0000313" key="3">
    <source>
        <dbReference type="Proteomes" id="UP001341840"/>
    </source>
</evidence>
<dbReference type="EMBL" id="JASCZI010000354">
    <property type="protein sequence ID" value="MED6111253.1"/>
    <property type="molecule type" value="Genomic_DNA"/>
</dbReference>
<evidence type="ECO:0000256" key="1">
    <source>
        <dbReference type="SAM" id="MobiDB-lite"/>
    </source>
</evidence>
<gene>
    <name evidence="2" type="ORF">PIB30_050861</name>
</gene>
<feature type="compositionally biased region" description="Polar residues" evidence="1">
    <location>
        <begin position="1"/>
        <end position="11"/>
    </location>
</feature>
<feature type="region of interest" description="Disordered" evidence="1">
    <location>
        <begin position="125"/>
        <end position="185"/>
    </location>
</feature>
<feature type="compositionally biased region" description="Basic and acidic residues" evidence="1">
    <location>
        <begin position="200"/>
        <end position="222"/>
    </location>
</feature>
<feature type="region of interest" description="Disordered" evidence="1">
    <location>
        <begin position="200"/>
        <end position="239"/>
    </location>
</feature>
<organism evidence="2 3">
    <name type="scientific">Stylosanthes scabra</name>
    <dbReference type="NCBI Taxonomy" id="79078"/>
    <lineage>
        <taxon>Eukaryota</taxon>
        <taxon>Viridiplantae</taxon>
        <taxon>Streptophyta</taxon>
        <taxon>Embryophyta</taxon>
        <taxon>Tracheophyta</taxon>
        <taxon>Spermatophyta</taxon>
        <taxon>Magnoliopsida</taxon>
        <taxon>eudicotyledons</taxon>
        <taxon>Gunneridae</taxon>
        <taxon>Pentapetalae</taxon>
        <taxon>rosids</taxon>
        <taxon>fabids</taxon>
        <taxon>Fabales</taxon>
        <taxon>Fabaceae</taxon>
        <taxon>Papilionoideae</taxon>
        <taxon>50 kb inversion clade</taxon>
        <taxon>dalbergioids sensu lato</taxon>
        <taxon>Dalbergieae</taxon>
        <taxon>Pterocarpus clade</taxon>
        <taxon>Stylosanthes</taxon>
    </lineage>
</organism>
<name>A0ABU6QI98_9FABA</name>